<dbReference type="InterPro" id="IPR010350">
    <property type="entry name" value="Aim32/Apd1-like_bac"/>
</dbReference>
<dbReference type="PIRSF" id="PIRSF035042">
    <property type="entry name" value="UCP035042_thirdx"/>
    <property type="match status" value="1"/>
</dbReference>
<dbReference type="InterPro" id="IPR036249">
    <property type="entry name" value="Thioredoxin-like_sf"/>
</dbReference>
<dbReference type="InterPro" id="IPR009737">
    <property type="entry name" value="Aim32/Apd1-like"/>
</dbReference>
<name>A0A7T0KG55_9CORY</name>
<accession>A0A7T0KG55</accession>
<proteinExistence type="predicted"/>
<protein>
    <submittedName>
        <fullName evidence="1">Sucrase ferredoxin</fullName>
    </submittedName>
</protein>
<gene>
    <name evidence="1" type="ORF">G7Y31_02670</name>
</gene>
<evidence type="ECO:0000313" key="2">
    <source>
        <dbReference type="Proteomes" id="UP000594681"/>
    </source>
</evidence>
<dbReference type="KEGG" id="cliz:G7Y31_02670"/>
<dbReference type="Proteomes" id="UP000594681">
    <property type="component" value="Chromosome"/>
</dbReference>
<dbReference type="AlphaFoldDB" id="A0A7T0KG55"/>
<dbReference type="SUPFAM" id="SSF52833">
    <property type="entry name" value="Thioredoxin-like"/>
    <property type="match status" value="1"/>
</dbReference>
<reference evidence="1 2" key="1">
    <citation type="submission" date="2020-11" db="EMBL/GenBank/DDBJ databases">
        <title>Corynebacterium sp. ZJ-599.</title>
        <authorList>
            <person name="Zhou J."/>
        </authorList>
    </citation>
    <scope>NUCLEOTIDE SEQUENCE [LARGE SCALE GENOMIC DNA]</scope>
    <source>
        <strain evidence="1 2">ZJ-599</strain>
    </source>
</reference>
<dbReference type="Pfam" id="PF06999">
    <property type="entry name" value="Suc_Fer-like"/>
    <property type="match status" value="1"/>
</dbReference>
<dbReference type="RefSeq" id="WP_165008386.1">
    <property type="nucleotide sequence ID" value="NZ_CP064954.1"/>
</dbReference>
<dbReference type="CDD" id="cd03062">
    <property type="entry name" value="TRX_Fd_Sucrase"/>
    <property type="match status" value="1"/>
</dbReference>
<dbReference type="EMBL" id="CP064954">
    <property type="protein sequence ID" value="QPK79630.1"/>
    <property type="molecule type" value="Genomic_DNA"/>
</dbReference>
<evidence type="ECO:0000313" key="1">
    <source>
        <dbReference type="EMBL" id="QPK79630.1"/>
    </source>
</evidence>
<organism evidence="1 2">
    <name type="scientific">Corynebacterium lizhenjunii</name>
    <dbReference type="NCBI Taxonomy" id="2709394"/>
    <lineage>
        <taxon>Bacteria</taxon>
        <taxon>Bacillati</taxon>
        <taxon>Actinomycetota</taxon>
        <taxon>Actinomycetes</taxon>
        <taxon>Mycobacteriales</taxon>
        <taxon>Corynebacteriaceae</taxon>
        <taxon>Corynebacterium</taxon>
    </lineage>
</organism>
<keyword evidence="2" id="KW-1185">Reference proteome</keyword>
<sequence>MNVCSSYLAEPLAGTAKQESVYVLFEWPGGWSRDVLDGETFGAELTGKLRAKLKGVAGLQLIRRPGRAGRQVGKMHRCYLVWAREAVMEMVLLTGPEQILDLDLTGPGRNGGGVIDAPLMLVCTHAKRDQCCAVKGRPLAAELDRQFPASLVWETSHTKGHRFAPSVLLMPWGYSFGRLTAQAGAQLLARAIEGKFFVPANRGSGLLSPRCQVAELAVAQLLLQAGEELAYGALELADAPSSTSPVRVTHPDGRAWDVALEQREVAGVVSSCGDEPKTARAWVPRTEPVLVLGT</sequence>